<accession>A0A9P4H0V8</accession>
<protein>
    <submittedName>
        <fullName evidence="3">Uncharacterized protein</fullName>
    </submittedName>
</protein>
<evidence type="ECO:0000256" key="1">
    <source>
        <dbReference type="SAM" id="MobiDB-lite"/>
    </source>
</evidence>
<keyword evidence="2" id="KW-1133">Transmembrane helix</keyword>
<dbReference type="AlphaFoldDB" id="A0A9P4H0V8"/>
<dbReference type="EMBL" id="ML978262">
    <property type="protein sequence ID" value="KAF2025570.1"/>
    <property type="molecule type" value="Genomic_DNA"/>
</dbReference>
<keyword evidence="2" id="KW-0812">Transmembrane</keyword>
<dbReference type="OrthoDB" id="3695587at2759"/>
<dbReference type="Proteomes" id="UP000799777">
    <property type="component" value="Unassembled WGS sequence"/>
</dbReference>
<feature type="compositionally biased region" description="Pro residues" evidence="1">
    <location>
        <begin position="203"/>
        <end position="213"/>
    </location>
</feature>
<feature type="region of interest" description="Disordered" evidence="1">
    <location>
        <begin position="149"/>
        <end position="215"/>
    </location>
</feature>
<keyword evidence="2" id="KW-0472">Membrane</keyword>
<feature type="transmembrane region" description="Helical" evidence="2">
    <location>
        <begin position="223"/>
        <end position="244"/>
    </location>
</feature>
<sequence length="265" mass="30216">MDWRIKAVFLACGAGAALEAPMFQNYGMRRLFAAYSSSNTAKTVHPLMFDEAKRCKKLLLFLEDFPTRKWGDNTIVHDHKDKEWLRVFEENERFRENFMVLRARDLATRQQEPMGLKKYLIKDDECMVYKHRDDACVDGEVQMVVCRSRTRKSCQEPAPDTASPTNKRHSMSQPQKPISHPFPTSLPQSSPETPIHRSASTTPPTPIHPPTTPTPTATMKRNIVIFLIILILFILIALIAYLIYYLQTRMAVGGTASSVSDMTEP</sequence>
<name>A0A9P4H0V8_9PLEO</name>
<evidence type="ECO:0000313" key="3">
    <source>
        <dbReference type="EMBL" id="KAF2025570.1"/>
    </source>
</evidence>
<reference evidence="3" key="1">
    <citation type="journal article" date="2020" name="Stud. Mycol.">
        <title>101 Dothideomycetes genomes: a test case for predicting lifestyles and emergence of pathogens.</title>
        <authorList>
            <person name="Haridas S."/>
            <person name="Albert R."/>
            <person name="Binder M."/>
            <person name="Bloem J."/>
            <person name="Labutti K."/>
            <person name="Salamov A."/>
            <person name="Andreopoulos B."/>
            <person name="Baker S."/>
            <person name="Barry K."/>
            <person name="Bills G."/>
            <person name="Bluhm B."/>
            <person name="Cannon C."/>
            <person name="Castanera R."/>
            <person name="Culley D."/>
            <person name="Daum C."/>
            <person name="Ezra D."/>
            <person name="Gonzalez J."/>
            <person name="Henrissat B."/>
            <person name="Kuo A."/>
            <person name="Liang C."/>
            <person name="Lipzen A."/>
            <person name="Lutzoni F."/>
            <person name="Magnuson J."/>
            <person name="Mondo S."/>
            <person name="Nolan M."/>
            <person name="Ohm R."/>
            <person name="Pangilinan J."/>
            <person name="Park H.-J."/>
            <person name="Ramirez L."/>
            <person name="Alfaro M."/>
            <person name="Sun H."/>
            <person name="Tritt A."/>
            <person name="Yoshinaga Y."/>
            <person name="Zwiers L.-H."/>
            <person name="Turgeon B."/>
            <person name="Goodwin S."/>
            <person name="Spatafora J."/>
            <person name="Crous P."/>
            <person name="Grigoriev I."/>
        </authorList>
    </citation>
    <scope>NUCLEOTIDE SEQUENCE</scope>
    <source>
        <strain evidence="3">CBS 110217</strain>
    </source>
</reference>
<comment type="caution">
    <text evidence="3">The sequence shown here is derived from an EMBL/GenBank/DDBJ whole genome shotgun (WGS) entry which is preliminary data.</text>
</comment>
<gene>
    <name evidence="3" type="ORF">EK21DRAFT_93110</name>
</gene>
<organism evidence="3 4">
    <name type="scientific">Setomelanomma holmii</name>
    <dbReference type="NCBI Taxonomy" id="210430"/>
    <lineage>
        <taxon>Eukaryota</taxon>
        <taxon>Fungi</taxon>
        <taxon>Dikarya</taxon>
        <taxon>Ascomycota</taxon>
        <taxon>Pezizomycotina</taxon>
        <taxon>Dothideomycetes</taxon>
        <taxon>Pleosporomycetidae</taxon>
        <taxon>Pleosporales</taxon>
        <taxon>Pleosporineae</taxon>
        <taxon>Phaeosphaeriaceae</taxon>
        <taxon>Setomelanomma</taxon>
    </lineage>
</organism>
<proteinExistence type="predicted"/>
<keyword evidence="4" id="KW-1185">Reference proteome</keyword>
<evidence type="ECO:0000256" key="2">
    <source>
        <dbReference type="SAM" id="Phobius"/>
    </source>
</evidence>
<evidence type="ECO:0000313" key="4">
    <source>
        <dbReference type="Proteomes" id="UP000799777"/>
    </source>
</evidence>